<accession>V5ZAK9</accession>
<dbReference type="InterPro" id="IPR000873">
    <property type="entry name" value="AMP-dep_synth/lig_dom"/>
</dbReference>
<dbReference type="GO" id="GO:0016874">
    <property type="term" value="F:ligase activity"/>
    <property type="evidence" value="ECO:0007669"/>
    <property type="project" value="UniProtKB-KW"/>
</dbReference>
<dbReference type="EC" id="6.1.1.13" evidence="4"/>
<dbReference type="Gene3D" id="3.30.300.30">
    <property type="match status" value="1"/>
</dbReference>
<keyword evidence="5" id="KW-1185">Reference proteome</keyword>
<dbReference type="SUPFAM" id="SSF52777">
    <property type="entry name" value="CoA-dependent acyltransferases"/>
    <property type="match status" value="2"/>
</dbReference>
<dbReference type="Pfam" id="PF13193">
    <property type="entry name" value="AMP-binding_C"/>
    <property type="match status" value="1"/>
</dbReference>
<dbReference type="GO" id="GO:0044550">
    <property type="term" value="P:secondary metabolite biosynthetic process"/>
    <property type="evidence" value="ECO:0007669"/>
    <property type="project" value="TreeGrafter"/>
</dbReference>
<dbReference type="PANTHER" id="PTHR45527:SF1">
    <property type="entry name" value="FATTY ACID SYNTHASE"/>
    <property type="match status" value="1"/>
</dbReference>
<dbReference type="InterPro" id="IPR001242">
    <property type="entry name" value="Condensation_dom"/>
</dbReference>
<feature type="domain" description="Condensation" evidence="2">
    <location>
        <begin position="603"/>
        <end position="964"/>
    </location>
</feature>
<dbReference type="GO" id="GO:0043041">
    <property type="term" value="P:amino acid activation for nonribosomal peptide biosynthetic process"/>
    <property type="evidence" value="ECO:0007669"/>
    <property type="project" value="TreeGrafter"/>
</dbReference>
<feature type="domain" description="AMP-binding enzyme C-terminal" evidence="3">
    <location>
        <begin position="421"/>
        <end position="475"/>
    </location>
</feature>
<dbReference type="Pfam" id="PF00501">
    <property type="entry name" value="AMP-binding"/>
    <property type="match status" value="1"/>
</dbReference>
<dbReference type="OrthoDB" id="9757559at2"/>
<dbReference type="Proteomes" id="UP000018217">
    <property type="component" value="Unassembled WGS sequence"/>
</dbReference>
<evidence type="ECO:0000313" key="4">
    <source>
        <dbReference type="EMBL" id="CCG88057.1"/>
    </source>
</evidence>
<gene>
    <name evidence="4" type="primary">dltA</name>
    <name evidence="4" type="ORF">EPIR_2694</name>
</gene>
<name>V5ZAK9_9GAMM</name>
<dbReference type="PROSITE" id="PS00455">
    <property type="entry name" value="AMP_BINDING"/>
    <property type="match status" value="1"/>
</dbReference>
<organism evidence="4 5">
    <name type="scientific">Erwinia piriflorinigrans CFBP 5888</name>
    <dbReference type="NCBI Taxonomy" id="1161919"/>
    <lineage>
        <taxon>Bacteria</taxon>
        <taxon>Pseudomonadati</taxon>
        <taxon>Pseudomonadota</taxon>
        <taxon>Gammaproteobacteria</taxon>
        <taxon>Enterobacterales</taxon>
        <taxon>Erwiniaceae</taxon>
        <taxon>Erwinia</taxon>
    </lineage>
</organism>
<comment type="caution">
    <text evidence="4">The sequence shown here is derived from an EMBL/GenBank/DDBJ whole genome shotgun (WGS) entry which is preliminary data.</text>
</comment>
<dbReference type="InterPro" id="IPR025110">
    <property type="entry name" value="AMP-bd_C"/>
</dbReference>
<feature type="domain" description="AMP-dependent synthetase/ligase" evidence="1">
    <location>
        <begin position="16"/>
        <end position="352"/>
    </location>
</feature>
<dbReference type="Gene3D" id="3.30.559.30">
    <property type="entry name" value="Nonribosomal peptide synthetase, condensation domain"/>
    <property type="match status" value="1"/>
</dbReference>
<dbReference type="InterPro" id="IPR045851">
    <property type="entry name" value="AMP-bd_C_sf"/>
</dbReference>
<dbReference type="Gene3D" id="3.40.50.12780">
    <property type="entry name" value="N-terminal domain of ligase-like"/>
    <property type="match status" value="1"/>
</dbReference>
<dbReference type="GO" id="GO:0031177">
    <property type="term" value="F:phosphopantetheine binding"/>
    <property type="evidence" value="ECO:0007669"/>
    <property type="project" value="TreeGrafter"/>
</dbReference>
<keyword evidence="4" id="KW-0436">Ligase</keyword>
<proteinExistence type="predicted"/>
<sequence>MRFFPLPGGNETGILFNEEKITREDIRHQTCSLADILLNRWPSPLKRVAMLVDPCPAQQICVLALHHAGITCVPLAKSLPSERIRAIVEQLNIDLVISDMSQEIDPGIQLAELIEMARCHDGELIEPVDAPADADCLILHTSGSTGVPKAIALSRDNILSMLTAFIATPLFGASSMANRICSFDFSIVETLPYLYQGRLLHIIDQPTRDSPQRLAQAIMTSPAEVIAMTPSWFYEVARHMLSLEHHYPDPKPKKMIFGGEKIKYPALRAWWNIFVEHHDYQVFNIYGPTECSVFVTYHAVTADDTRSTAAKIGEIFGENDILLLNEQGDGIDEEHQEGRIIVRGRSVATGYLTASGHQRFSTQQGAKLYDTGDVGYRIGATYYIVGRIDNQVKVRGFRVDLDEITRHITAMVGEGDCHVAVLNNERTDHIVAFVTARQSNIAEEIYRYLATRLPEYALPNHICRLEHLPTNANGKVDERALRHIYLQTLDEKNVRLLAQRIKSYAWPAHYTLMDLHLTSLETVELIIELEIAYGVTIPCVDKKQNLHQLANLCESSPKTGPSLCDQPLLHASRTLPTQGYYCDNYFKYHILRDAVSITLLFPEDVSAASIREGLWRLLNNVPSLHCRLAEQDGEIWQFDSDLPGDVTHFELPASATPHLSADFDFAQGKLFYYQLHQDRQGHLLTLHIAHVIADGFACKVLIGWLLQLIEQDSAPPVKNLHQYASLVWQTMPVDLEPQRQFWAVQGSIAHPKRLFGNIPVAIQPGEVSGSISRLMCDYLPVGIINRHIVERGISLHAFVSYAVWRLQQRICPDPRLEFHSPVGNRDSGNSAVIANLIKIVPFSIELDVDLPTFAQLLQMQQAIDLSIANCQLSWGEIANLTQRPRIGLIVAESPKPFHDIQRGIKEYYSPAPVIAKNALSFFYCSLKDGLKVDLRYNLSVANEAFIHHLRDRFNQELINIISELTEIGEKA</sequence>
<protein>
    <submittedName>
        <fullName evidence="4">Amino acid adenylation domain-containing protein</fullName>
        <ecNumber evidence="4">6.1.1.13</ecNumber>
    </submittedName>
</protein>
<dbReference type="InterPro" id="IPR042099">
    <property type="entry name" value="ANL_N_sf"/>
</dbReference>
<dbReference type="AlphaFoldDB" id="V5ZAK9"/>
<evidence type="ECO:0000313" key="5">
    <source>
        <dbReference type="Proteomes" id="UP000018217"/>
    </source>
</evidence>
<dbReference type="InterPro" id="IPR023213">
    <property type="entry name" value="CAT-like_dom_sf"/>
</dbReference>
<dbReference type="SUPFAM" id="SSF56801">
    <property type="entry name" value="Acetyl-CoA synthetase-like"/>
    <property type="match status" value="1"/>
</dbReference>
<dbReference type="GO" id="GO:0005737">
    <property type="term" value="C:cytoplasm"/>
    <property type="evidence" value="ECO:0007669"/>
    <property type="project" value="TreeGrafter"/>
</dbReference>
<evidence type="ECO:0000259" key="3">
    <source>
        <dbReference type="Pfam" id="PF13193"/>
    </source>
</evidence>
<dbReference type="Pfam" id="PF00668">
    <property type="entry name" value="Condensation"/>
    <property type="match status" value="1"/>
</dbReference>
<dbReference type="STRING" id="1161919.EPIR_2694"/>
<dbReference type="RefSeq" id="WP_023655833.1">
    <property type="nucleotide sequence ID" value="NZ_CAHS01000016.1"/>
</dbReference>
<evidence type="ECO:0000259" key="2">
    <source>
        <dbReference type="Pfam" id="PF00668"/>
    </source>
</evidence>
<dbReference type="Gene3D" id="3.30.559.10">
    <property type="entry name" value="Chloramphenicol acetyltransferase-like domain"/>
    <property type="match status" value="1"/>
</dbReference>
<dbReference type="PANTHER" id="PTHR45527">
    <property type="entry name" value="NONRIBOSOMAL PEPTIDE SYNTHETASE"/>
    <property type="match status" value="1"/>
</dbReference>
<evidence type="ECO:0000259" key="1">
    <source>
        <dbReference type="Pfam" id="PF00501"/>
    </source>
</evidence>
<dbReference type="InterPro" id="IPR020845">
    <property type="entry name" value="AMP-binding_CS"/>
</dbReference>
<dbReference type="EMBL" id="CAHS01000016">
    <property type="protein sequence ID" value="CCG88057.1"/>
    <property type="molecule type" value="Genomic_DNA"/>
</dbReference>
<reference evidence="4 5" key="1">
    <citation type="journal article" date="2013" name="Syst. Appl. Microbiol.">
        <title>Phylogenetic position and virulence apparatus of the pear flower necrosis pathogen Erwinia piriflorinigrans CFBP 5888T as assessed by comparative genomics.</title>
        <authorList>
            <person name="Smits T.H."/>
            <person name="Rezzonico F."/>
            <person name="Lopez M.M."/>
            <person name="Blom J."/>
            <person name="Goesmann A."/>
            <person name="Frey J.E."/>
            <person name="Duffy B."/>
        </authorList>
    </citation>
    <scope>NUCLEOTIDE SEQUENCE [LARGE SCALE GENOMIC DNA]</scope>
    <source>
        <strain evidence="5">CFBP5888</strain>
    </source>
</reference>